<keyword evidence="3" id="KW-0433">Leucine-rich repeat</keyword>
<dbReference type="PROSITE" id="PS00107">
    <property type="entry name" value="PROTEIN_KINASE_ATP"/>
    <property type="match status" value="1"/>
</dbReference>
<evidence type="ECO:0000256" key="4">
    <source>
        <dbReference type="ARBA" id="ARBA00022692"/>
    </source>
</evidence>
<sequence>MRGTEAAIYFWVFLWFWTSANGILNPKGVNYEGKKKKTKKKKLELQALIGIKESLVDPHGVLDNWDGTSVDPCSWTMVTCSPESLVIGLGTPSQNISGTLSPSIGNLTNLQIVLLQNNNITGPIPQELGRLSKLHTLDLSNNFFTGEIPATLGHLRSLQYMRLNNNSFSEAIPTSLANMPQLEYIIGYLTLSRFSPLCFSIVGNPLICPTGSEAECYGTTLMPMSMNLNSSQSDQPSGKPKIHNVALAFGTSLGCLCLIVLGFGFVLWWRHRRNKQKFFDVKDRHHGDISLGNLTRFQFRELQIATNNFSSKNILGKGGFGNVYKGTLQDGSVVAVKRLKDGSALGGEIQFQTEVEMISLAVHRNLLRLYGFCITPTERLLVYPYMSNGSVASRLKGKTIRASILLTTTECNNHGQRALEFGKSANQKGAMLDWVKKIHQEKKLEILVDKDLRNNYDRVELEEMVKVALLCTQYLPGHRPKMSEVVRMLEGDGLVERWEASQRVESTKCKPHEFSSSDRYSDLTDDSSLLVQAMELSGPR</sequence>
<dbReference type="Pfam" id="PF13855">
    <property type="entry name" value="LRR_8"/>
    <property type="match status" value="1"/>
</dbReference>
<evidence type="ECO:0000256" key="1">
    <source>
        <dbReference type="ARBA" id="ARBA00004479"/>
    </source>
</evidence>
<evidence type="ECO:0000259" key="13">
    <source>
        <dbReference type="PROSITE" id="PS50011"/>
    </source>
</evidence>
<organism evidence="14 15">
    <name type="scientific">Ziziphus jujuba var. spinosa</name>
    <dbReference type="NCBI Taxonomy" id="714518"/>
    <lineage>
        <taxon>Eukaryota</taxon>
        <taxon>Viridiplantae</taxon>
        <taxon>Streptophyta</taxon>
        <taxon>Embryophyta</taxon>
        <taxon>Tracheophyta</taxon>
        <taxon>Spermatophyta</taxon>
        <taxon>Magnoliopsida</taxon>
        <taxon>eudicotyledons</taxon>
        <taxon>Gunneridae</taxon>
        <taxon>Pentapetalae</taxon>
        <taxon>rosids</taxon>
        <taxon>fabids</taxon>
        <taxon>Rosales</taxon>
        <taxon>Rhamnaceae</taxon>
        <taxon>Paliureae</taxon>
        <taxon>Ziziphus</taxon>
    </lineage>
</organism>
<feature type="transmembrane region" description="Helical" evidence="11">
    <location>
        <begin position="245"/>
        <end position="269"/>
    </location>
</feature>
<dbReference type="GO" id="GO:0016020">
    <property type="term" value="C:membrane"/>
    <property type="evidence" value="ECO:0007669"/>
    <property type="project" value="UniProtKB-SubCell"/>
</dbReference>
<comment type="caution">
    <text evidence="14">The sequence shown here is derived from an EMBL/GenBank/DDBJ whole genome shotgun (WGS) entry which is preliminary data.</text>
</comment>
<accession>A0A978VIB0</accession>
<keyword evidence="9" id="KW-0325">Glycoprotein</keyword>
<proteinExistence type="inferred from homology"/>
<dbReference type="EMBL" id="JAEACU010000004">
    <property type="protein sequence ID" value="KAH7532829.1"/>
    <property type="molecule type" value="Genomic_DNA"/>
</dbReference>
<dbReference type="InterPro" id="IPR032675">
    <property type="entry name" value="LRR_dom_sf"/>
</dbReference>
<evidence type="ECO:0000256" key="6">
    <source>
        <dbReference type="ARBA" id="ARBA00022737"/>
    </source>
</evidence>
<gene>
    <name evidence="14" type="ORF">FEM48_Zijuj04G0063900</name>
</gene>
<dbReference type="InterPro" id="IPR001245">
    <property type="entry name" value="Ser-Thr/Tyr_kinase_cat_dom"/>
</dbReference>
<keyword evidence="5 12" id="KW-0732">Signal</keyword>
<evidence type="ECO:0000256" key="8">
    <source>
        <dbReference type="ARBA" id="ARBA00023136"/>
    </source>
</evidence>
<feature type="domain" description="Protein kinase" evidence="13">
    <location>
        <begin position="309"/>
        <end position="540"/>
    </location>
</feature>
<dbReference type="FunFam" id="3.30.200.20:FF:000015">
    <property type="entry name" value="Somatic embryogenesis receptor kinase 1"/>
    <property type="match status" value="1"/>
</dbReference>
<keyword evidence="6" id="KW-0677">Repeat</keyword>
<evidence type="ECO:0000313" key="14">
    <source>
        <dbReference type="EMBL" id="KAH7532829.1"/>
    </source>
</evidence>
<dbReference type="Proteomes" id="UP000813462">
    <property type="component" value="Unassembled WGS sequence"/>
</dbReference>
<dbReference type="GO" id="GO:0005524">
    <property type="term" value="F:ATP binding"/>
    <property type="evidence" value="ECO:0007669"/>
    <property type="project" value="UniProtKB-UniRule"/>
</dbReference>
<feature type="binding site" evidence="10">
    <location>
        <position position="337"/>
    </location>
    <ligand>
        <name>ATP</name>
        <dbReference type="ChEBI" id="CHEBI:30616"/>
    </ligand>
</feature>
<evidence type="ECO:0000256" key="5">
    <source>
        <dbReference type="ARBA" id="ARBA00022729"/>
    </source>
</evidence>
<evidence type="ECO:0000256" key="7">
    <source>
        <dbReference type="ARBA" id="ARBA00022989"/>
    </source>
</evidence>
<dbReference type="SUPFAM" id="SSF52058">
    <property type="entry name" value="L domain-like"/>
    <property type="match status" value="1"/>
</dbReference>
<reference evidence="14" key="1">
    <citation type="journal article" date="2021" name="Front. Plant Sci.">
        <title>Chromosome-Scale Genome Assembly for Chinese Sour Jujube and Insights Into Its Genome Evolution and Domestication Signature.</title>
        <authorList>
            <person name="Shen L.-Y."/>
            <person name="Luo H."/>
            <person name="Wang X.-L."/>
            <person name="Wang X.-M."/>
            <person name="Qiu X.-J."/>
            <person name="Liu H."/>
            <person name="Zhou S.-S."/>
            <person name="Jia K.-H."/>
            <person name="Nie S."/>
            <person name="Bao Y.-T."/>
            <person name="Zhang R.-G."/>
            <person name="Yun Q.-Z."/>
            <person name="Chai Y.-H."/>
            <person name="Lu J.-Y."/>
            <person name="Li Y."/>
            <person name="Zhao S.-W."/>
            <person name="Mao J.-F."/>
            <person name="Jia S.-G."/>
            <person name="Mao Y.-M."/>
        </authorList>
    </citation>
    <scope>NUCLEOTIDE SEQUENCE</scope>
    <source>
        <strain evidence="14">AT0</strain>
        <tissue evidence="14">Leaf</tissue>
    </source>
</reference>
<protein>
    <recommendedName>
        <fullName evidence="13">Protein kinase domain-containing protein</fullName>
    </recommendedName>
</protein>
<dbReference type="Gene3D" id="3.30.200.20">
    <property type="entry name" value="Phosphorylase Kinase, domain 1"/>
    <property type="match status" value="1"/>
</dbReference>
<keyword evidence="7 11" id="KW-1133">Transmembrane helix</keyword>
<dbReference type="InterPro" id="IPR011009">
    <property type="entry name" value="Kinase-like_dom_sf"/>
</dbReference>
<evidence type="ECO:0000256" key="2">
    <source>
        <dbReference type="ARBA" id="ARBA00009592"/>
    </source>
</evidence>
<dbReference type="GO" id="GO:0004672">
    <property type="term" value="F:protein kinase activity"/>
    <property type="evidence" value="ECO:0007669"/>
    <property type="project" value="InterPro"/>
</dbReference>
<evidence type="ECO:0000256" key="11">
    <source>
        <dbReference type="SAM" id="Phobius"/>
    </source>
</evidence>
<dbReference type="InterPro" id="IPR013210">
    <property type="entry name" value="LRR_N_plant-typ"/>
</dbReference>
<dbReference type="InterPro" id="IPR000719">
    <property type="entry name" value="Prot_kinase_dom"/>
</dbReference>
<feature type="signal peptide" evidence="12">
    <location>
        <begin position="1"/>
        <end position="22"/>
    </location>
</feature>
<dbReference type="Gene3D" id="3.80.10.10">
    <property type="entry name" value="Ribonuclease Inhibitor"/>
    <property type="match status" value="1"/>
</dbReference>
<dbReference type="InterPro" id="IPR017441">
    <property type="entry name" value="Protein_kinase_ATP_BS"/>
</dbReference>
<feature type="chain" id="PRO_5038116210" description="Protein kinase domain-containing protein" evidence="12">
    <location>
        <begin position="23"/>
        <end position="540"/>
    </location>
</feature>
<evidence type="ECO:0000313" key="15">
    <source>
        <dbReference type="Proteomes" id="UP000813462"/>
    </source>
</evidence>
<keyword evidence="10" id="KW-0067">ATP-binding</keyword>
<dbReference type="PROSITE" id="PS50011">
    <property type="entry name" value="PROTEIN_KINASE_DOM"/>
    <property type="match status" value="1"/>
</dbReference>
<keyword evidence="8 11" id="KW-0472">Membrane</keyword>
<dbReference type="Gene3D" id="1.10.510.10">
    <property type="entry name" value="Transferase(Phosphotransferase) domain 1"/>
    <property type="match status" value="1"/>
</dbReference>
<comment type="subcellular location">
    <subcellularLocation>
        <location evidence="1">Membrane</location>
        <topology evidence="1">Single-pass type I membrane protein</topology>
    </subcellularLocation>
</comment>
<dbReference type="AlphaFoldDB" id="A0A978VIB0"/>
<dbReference type="InterPro" id="IPR001611">
    <property type="entry name" value="Leu-rich_rpt"/>
</dbReference>
<evidence type="ECO:0000256" key="9">
    <source>
        <dbReference type="ARBA" id="ARBA00023180"/>
    </source>
</evidence>
<name>A0A978VIB0_ZIZJJ</name>
<evidence type="ECO:0000256" key="10">
    <source>
        <dbReference type="PROSITE-ProRule" id="PRU10141"/>
    </source>
</evidence>
<dbReference type="SUPFAM" id="SSF56112">
    <property type="entry name" value="Protein kinase-like (PK-like)"/>
    <property type="match status" value="2"/>
</dbReference>
<keyword evidence="10" id="KW-0547">Nucleotide-binding</keyword>
<comment type="similarity">
    <text evidence="2">Belongs to the RLP family.</text>
</comment>
<evidence type="ECO:0000256" key="3">
    <source>
        <dbReference type="ARBA" id="ARBA00022614"/>
    </source>
</evidence>
<dbReference type="FunFam" id="3.80.10.10:FF:000275">
    <property type="entry name" value="Leucine-rich repeat receptor-like protein kinase"/>
    <property type="match status" value="1"/>
</dbReference>
<keyword evidence="4 11" id="KW-0812">Transmembrane</keyword>
<dbReference type="Pfam" id="PF08263">
    <property type="entry name" value="LRRNT_2"/>
    <property type="match status" value="1"/>
</dbReference>
<dbReference type="PANTHER" id="PTHR47988">
    <property type="entry name" value="SOMATIC EMBRYOGENESIS RECEPTOR KINASE 1"/>
    <property type="match status" value="1"/>
</dbReference>
<dbReference type="Pfam" id="PF07714">
    <property type="entry name" value="PK_Tyr_Ser-Thr"/>
    <property type="match status" value="1"/>
</dbReference>
<evidence type="ECO:0000256" key="12">
    <source>
        <dbReference type="SAM" id="SignalP"/>
    </source>
</evidence>